<dbReference type="PANTHER" id="PTHR46142">
    <property type="match status" value="1"/>
</dbReference>
<comment type="caution">
    <text evidence="2">The sequence shown here is derived from an EMBL/GenBank/DDBJ whole genome shotgun (WGS) entry which is preliminary data.</text>
</comment>
<keyword evidence="3" id="KW-1185">Reference proteome</keyword>
<dbReference type="InterPro" id="IPR029068">
    <property type="entry name" value="Glyas_Bleomycin-R_OHBP_Dase"/>
</dbReference>
<accession>A0ABS7V8X7</accession>
<evidence type="ECO:0000313" key="2">
    <source>
        <dbReference type="EMBL" id="MBZ6065369.1"/>
    </source>
</evidence>
<dbReference type="Proteomes" id="UP000774958">
    <property type="component" value="Unassembled WGS sequence"/>
</dbReference>
<reference evidence="2 3" key="1">
    <citation type="submission" date="2021-09" db="EMBL/GenBank/DDBJ databases">
        <title>Aeromonas schubertii isolated from Asian sea bass.</title>
        <authorList>
            <person name="Pinpimai K."/>
        </authorList>
    </citation>
    <scope>NUCLEOTIDE SEQUENCE [LARGE SCALE GENOMIC DNA]</scope>
    <source>
        <strain evidence="2 3">CHULA2021a</strain>
    </source>
</reference>
<dbReference type="PROSITE" id="PS51819">
    <property type="entry name" value="VOC"/>
    <property type="match status" value="1"/>
</dbReference>
<dbReference type="Pfam" id="PF00903">
    <property type="entry name" value="Glyoxalase"/>
    <property type="match status" value="1"/>
</dbReference>
<gene>
    <name evidence="2" type="ORF">LA374_03960</name>
</gene>
<dbReference type="RefSeq" id="WP_050666525.1">
    <property type="nucleotide sequence ID" value="NZ_CDDB01000052.1"/>
</dbReference>
<feature type="domain" description="VOC" evidence="1">
    <location>
        <begin position="4"/>
        <end position="130"/>
    </location>
</feature>
<dbReference type="Gene3D" id="3.10.180.10">
    <property type="entry name" value="2,3-Dihydroxybiphenyl 1,2-Dioxygenase, domain 1"/>
    <property type="match status" value="1"/>
</dbReference>
<protein>
    <submittedName>
        <fullName evidence="2">VOC family protein</fullName>
    </submittedName>
</protein>
<organism evidence="2 3">
    <name type="scientific">Aeromonas schubertii</name>
    <dbReference type="NCBI Taxonomy" id="652"/>
    <lineage>
        <taxon>Bacteria</taxon>
        <taxon>Pseudomonadati</taxon>
        <taxon>Pseudomonadota</taxon>
        <taxon>Gammaproteobacteria</taxon>
        <taxon>Aeromonadales</taxon>
        <taxon>Aeromonadaceae</taxon>
        <taxon>Aeromonas</taxon>
    </lineage>
</organism>
<evidence type="ECO:0000313" key="3">
    <source>
        <dbReference type="Proteomes" id="UP000774958"/>
    </source>
</evidence>
<proteinExistence type="predicted"/>
<dbReference type="InterPro" id="IPR004360">
    <property type="entry name" value="Glyas_Fos-R_dOase_dom"/>
</dbReference>
<name>A0ABS7V8X7_9GAMM</name>
<sequence length="149" mass="16830">MIHAIDHFTLRTRDLDQTLAFYRDRLGLEEGARPPFPFPGHWLYSQGRPLLHLLPVTEEEGLTDYLGYRPGLSGSGAIDHISLRAEGLAAMTARLEAHHTPYTRRLVPELKEWQLFLEDNNGVTIELIFTAREATCSSDSESPISPFTI</sequence>
<evidence type="ECO:0000259" key="1">
    <source>
        <dbReference type="PROSITE" id="PS51819"/>
    </source>
</evidence>
<dbReference type="InterPro" id="IPR037523">
    <property type="entry name" value="VOC_core"/>
</dbReference>
<dbReference type="SUPFAM" id="SSF54593">
    <property type="entry name" value="Glyoxalase/Bleomycin resistance protein/Dihydroxybiphenyl dioxygenase"/>
    <property type="match status" value="1"/>
</dbReference>
<dbReference type="EMBL" id="JAIRBT010000004">
    <property type="protein sequence ID" value="MBZ6065369.1"/>
    <property type="molecule type" value="Genomic_DNA"/>
</dbReference>
<dbReference type="PANTHER" id="PTHR46142:SF3">
    <property type="entry name" value="F18B13.24 PROTEIN"/>
    <property type="match status" value="1"/>
</dbReference>